<dbReference type="PANTHER" id="PTHR46880">
    <property type="entry name" value="RAS-ASSOCIATING DOMAIN-CONTAINING PROTEIN"/>
    <property type="match status" value="1"/>
</dbReference>
<gene>
    <name evidence="2" type="ORF">SKAU_G00193390</name>
</gene>
<evidence type="ECO:0000259" key="1">
    <source>
        <dbReference type="Pfam" id="PF14291"/>
    </source>
</evidence>
<dbReference type="OrthoDB" id="6159421at2759"/>
<dbReference type="EMBL" id="JAINUF010000006">
    <property type="protein sequence ID" value="KAJ8356545.1"/>
    <property type="molecule type" value="Genomic_DNA"/>
</dbReference>
<comment type="caution">
    <text evidence="2">The sequence shown here is derived from an EMBL/GenBank/DDBJ whole genome shotgun (WGS) entry which is preliminary data.</text>
</comment>
<feature type="domain" description="DUF4371" evidence="1">
    <location>
        <begin position="57"/>
        <end position="175"/>
    </location>
</feature>
<dbReference type="SUPFAM" id="SSF53098">
    <property type="entry name" value="Ribonuclease H-like"/>
    <property type="match status" value="1"/>
</dbReference>
<dbReference type="Pfam" id="PF14291">
    <property type="entry name" value="DUF4371"/>
    <property type="match status" value="1"/>
</dbReference>
<evidence type="ECO:0000313" key="2">
    <source>
        <dbReference type="EMBL" id="KAJ8356545.1"/>
    </source>
</evidence>
<name>A0A9Q1IXM4_SYNKA</name>
<sequence length="339" mass="37801">MNAFEPVIIMEHEAVIGGFKCLYWLVKNEIAHHTNYGKLLSLAQLLGCDYFLKLKVDRRNNYRSHRIIDEMLEIVSKVIEEPLIEQMRASQAISLGLDESTDVSLLRQLDLHVRYLDEEGLVFNQFLDIVTVSDGKADTIVTAVKAVLQNKQVPTEKLCGLGTDGAAVMTGRVNGVAKQLTDSFPMIVAVACAAHRLALACKDASNDVKYMATFRDHLQELHLYFHHSANRTAALKAAATTLGLSDLKMKEVKDTRWLSQHLAIEILQRNLTAVLATLAEEAELKRCPVPITIETLRRIKDAGETPLPGSFLSRLHQDLDDPLGLGAFTIHYEEERTGC</sequence>
<proteinExistence type="predicted"/>
<dbReference type="InterPro" id="IPR012337">
    <property type="entry name" value="RNaseH-like_sf"/>
</dbReference>
<dbReference type="Proteomes" id="UP001152622">
    <property type="component" value="Chromosome 6"/>
</dbReference>
<organism evidence="2 3">
    <name type="scientific">Synaphobranchus kaupii</name>
    <name type="common">Kaup's arrowtooth eel</name>
    <dbReference type="NCBI Taxonomy" id="118154"/>
    <lineage>
        <taxon>Eukaryota</taxon>
        <taxon>Metazoa</taxon>
        <taxon>Chordata</taxon>
        <taxon>Craniata</taxon>
        <taxon>Vertebrata</taxon>
        <taxon>Euteleostomi</taxon>
        <taxon>Actinopterygii</taxon>
        <taxon>Neopterygii</taxon>
        <taxon>Teleostei</taxon>
        <taxon>Anguilliformes</taxon>
        <taxon>Synaphobranchidae</taxon>
        <taxon>Synaphobranchus</taxon>
    </lineage>
</organism>
<reference evidence="2" key="1">
    <citation type="journal article" date="2023" name="Science">
        <title>Genome structures resolve the early diversification of teleost fishes.</title>
        <authorList>
            <person name="Parey E."/>
            <person name="Louis A."/>
            <person name="Montfort J."/>
            <person name="Bouchez O."/>
            <person name="Roques C."/>
            <person name="Iampietro C."/>
            <person name="Lluch J."/>
            <person name="Castinel A."/>
            <person name="Donnadieu C."/>
            <person name="Desvignes T."/>
            <person name="Floi Bucao C."/>
            <person name="Jouanno E."/>
            <person name="Wen M."/>
            <person name="Mejri S."/>
            <person name="Dirks R."/>
            <person name="Jansen H."/>
            <person name="Henkel C."/>
            <person name="Chen W.J."/>
            <person name="Zahm M."/>
            <person name="Cabau C."/>
            <person name="Klopp C."/>
            <person name="Thompson A.W."/>
            <person name="Robinson-Rechavi M."/>
            <person name="Braasch I."/>
            <person name="Lecointre G."/>
            <person name="Bobe J."/>
            <person name="Postlethwait J.H."/>
            <person name="Berthelot C."/>
            <person name="Roest Crollius H."/>
            <person name="Guiguen Y."/>
        </authorList>
    </citation>
    <scope>NUCLEOTIDE SEQUENCE</scope>
    <source>
        <strain evidence="2">WJC10195</strain>
    </source>
</reference>
<evidence type="ECO:0000313" key="3">
    <source>
        <dbReference type="Proteomes" id="UP001152622"/>
    </source>
</evidence>
<accession>A0A9Q1IXM4</accession>
<dbReference type="PANTHER" id="PTHR46880:SF5">
    <property type="entry name" value="DUF4371 DOMAIN-CONTAINING PROTEIN"/>
    <property type="match status" value="1"/>
</dbReference>
<keyword evidence="3" id="KW-1185">Reference proteome</keyword>
<dbReference type="AlphaFoldDB" id="A0A9Q1IXM4"/>
<dbReference type="InterPro" id="IPR025398">
    <property type="entry name" value="DUF4371"/>
</dbReference>
<protein>
    <recommendedName>
        <fullName evidence="1">DUF4371 domain-containing protein</fullName>
    </recommendedName>
</protein>